<protein>
    <recommendedName>
        <fullName evidence="2">FAD-binding PCMH-type domain-containing protein</fullName>
    </recommendedName>
</protein>
<dbReference type="RefSeq" id="WP_110271563.1">
    <property type="nucleotide sequence ID" value="NZ_CP029289.2"/>
</dbReference>
<comment type="similarity">
    <text evidence="1">Belongs to the FAD-binding oxidoreductase/transferase type 4 family.</text>
</comment>
<dbReference type="GeneID" id="36833473"/>
<dbReference type="GO" id="GO:0071949">
    <property type="term" value="F:FAD binding"/>
    <property type="evidence" value="ECO:0007669"/>
    <property type="project" value="InterPro"/>
</dbReference>
<feature type="domain" description="FAD-binding PCMH-type" evidence="2">
    <location>
        <begin position="14"/>
        <end position="191"/>
    </location>
</feature>
<dbReference type="Gene3D" id="3.30.465.10">
    <property type="match status" value="1"/>
</dbReference>
<keyword evidence="4" id="KW-1185">Reference proteome</keyword>
<dbReference type="OrthoDB" id="26910at2157"/>
<dbReference type="SUPFAM" id="SSF56176">
    <property type="entry name" value="FAD-binding/transporter-associated domain-like"/>
    <property type="match status" value="1"/>
</dbReference>
<dbReference type="Proteomes" id="UP000248044">
    <property type="component" value="Chromosome"/>
</dbReference>
<evidence type="ECO:0000259" key="2">
    <source>
        <dbReference type="PROSITE" id="PS51387"/>
    </source>
</evidence>
<dbReference type="InterPro" id="IPR036318">
    <property type="entry name" value="FAD-bd_PCMH-like_sf"/>
</dbReference>
<reference evidence="3 4" key="1">
    <citation type="submission" date="2018-05" db="EMBL/GenBank/DDBJ databases">
        <title>Complete Genome Sequences of Extremely Thermoacidophilic, Metal-Mobilizing Type-Strain Members of the Archaeal Family Sulfolobaceae: Acidianus brierleyi DSM-1651T, Acidianus sulfidivorans DSM-18786T, Metallosphaera hakonensis DSM-7519T, and Metallosphaera prunae DSM-10039T.</title>
        <authorList>
            <person name="Counts J.A."/>
            <person name="Kelly R.M."/>
        </authorList>
    </citation>
    <scope>NUCLEOTIDE SEQUENCE [LARGE SCALE GENOMIC DNA]</scope>
    <source>
        <strain evidence="3 4">DSM 1651</strain>
    </source>
</reference>
<dbReference type="InterPro" id="IPR006094">
    <property type="entry name" value="Oxid_FAD_bind_N"/>
</dbReference>
<dbReference type="GO" id="GO:0008720">
    <property type="term" value="F:D-lactate dehydrogenase (NAD+) activity"/>
    <property type="evidence" value="ECO:0007669"/>
    <property type="project" value="TreeGrafter"/>
</dbReference>
<evidence type="ECO:0000313" key="4">
    <source>
        <dbReference type="Proteomes" id="UP000248044"/>
    </source>
</evidence>
<gene>
    <name evidence="3" type="ORF">DFR85_14915</name>
</gene>
<dbReference type="Pfam" id="PF01565">
    <property type="entry name" value="FAD_binding_4"/>
    <property type="match status" value="1"/>
</dbReference>
<organism evidence="3 4">
    <name type="scientific">Acidianus brierleyi</name>
    <dbReference type="NCBI Taxonomy" id="41673"/>
    <lineage>
        <taxon>Archaea</taxon>
        <taxon>Thermoproteota</taxon>
        <taxon>Thermoprotei</taxon>
        <taxon>Sulfolobales</taxon>
        <taxon>Sulfolobaceae</taxon>
        <taxon>Acidianus</taxon>
    </lineage>
</organism>
<proteinExistence type="inferred from homology"/>
<dbReference type="GO" id="GO:0004458">
    <property type="term" value="F:D-lactate dehydrogenase (cytochrome) activity"/>
    <property type="evidence" value="ECO:0007669"/>
    <property type="project" value="TreeGrafter"/>
</dbReference>
<name>A0A2U9II72_9CREN</name>
<dbReference type="AlphaFoldDB" id="A0A2U9II72"/>
<dbReference type="KEGG" id="abri:DFR85_14915"/>
<dbReference type="PANTHER" id="PTHR11748">
    <property type="entry name" value="D-LACTATE DEHYDROGENASE"/>
    <property type="match status" value="1"/>
</dbReference>
<accession>A0A2U9II72</accession>
<dbReference type="InterPro" id="IPR016169">
    <property type="entry name" value="FAD-bd_PCMH_sub2"/>
</dbReference>
<evidence type="ECO:0000313" key="3">
    <source>
        <dbReference type="EMBL" id="AWR95685.1"/>
    </source>
</evidence>
<sequence>MDWVDEVGKISETREGSSSNVITRINVFPSSYEEVSEIIKFAIKNNLKIYPFGKNSNHIGPNVNADIGLSTEKLNRIIDISEEDLYVTAQAGVDFQYLSNVLKSHGLQIPFLYSGTTGGFASTNLPSILTWYGYPKDWLLGAKIATGLGEIIKSGSKTTKFSSGYKIWKALSGALGWLGIYLEINIRLIPYQNFHFEEIKNYEEYFKRRPLGIISVKEGNNIKIYAVIRGEGKIFEIPKKYDASIVTVRGKEIDVLKEIEGDYCVAYYGNGLIRCNGIDVEGLRSQFVVIKERNCASNCFGYNYEAISMLKNSLDPNGIFFNIFQ</sequence>
<evidence type="ECO:0000256" key="1">
    <source>
        <dbReference type="ARBA" id="ARBA00008000"/>
    </source>
</evidence>
<dbReference type="GO" id="GO:1903457">
    <property type="term" value="P:lactate catabolic process"/>
    <property type="evidence" value="ECO:0007669"/>
    <property type="project" value="TreeGrafter"/>
</dbReference>
<dbReference type="PANTHER" id="PTHR11748:SF111">
    <property type="entry name" value="D-LACTATE DEHYDROGENASE, MITOCHONDRIAL-RELATED"/>
    <property type="match status" value="1"/>
</dbReference>
<dbReference type="EMBL" id="CP029289">
    <property type="protein sequence ID" value="AWR95685.1"/>
    <property type="molecule type" value="Genomic_DNA"/>
</dbReference>
<dbReference type="InterPro" id="IPR016166">
    <property type="entry name" value="FAD-bd_PCMH"/>
</dbReference>
<dbReference type="PROSITE" id="PS51387">
    <property type="entry name" value="FAD_PCMH"/>
    <property type="match status" value="1"/>
</dbReference>